<feature type="non-terminal residue" evidence="1">
    <location>
        <position position="1"/>
    </location>
</feature>
<reference evidence="1" key="1">
    <citation type="submission" date="2018-05" db="EMBL/GenBank/DDBJ databases">
        <authorList>
            <person name="Lanie J.A."/>
            <person name="Ng W.-L."/>
            <person name="Kazmierczak K.M."/>
            <person name="Andrzejewski T.M."/>
            <person name="Davidsen T.M."/>
            <person name="Wayne K.J."/>
            <person name="Tettelin H."/>
            <person name="Glass J.I."/>
            <person name="Rusch D."/>
            <person name="Podicherti R."/>
            <person name="Tsui H.-C.T."/>
            <person name="Winkler M.E."/>
        </authorList>
    </citation>
    <scope>NUCLEOTIDE SEQUENCE</scope>
</reference>
<name>A0A381UEP1_9ZZZZ</name>
<dbReference type="EMBL" id="UINC01006043">
    <property type="protein sequence ID" value="SVA25123.1"/>
    <property type="molecule type" value="Genomic_DNA"/>
</dbReference>
<protein>
    <recommendedName>
        <fullName evidence="2">Tyr recombinase domain-containing protein</fullName>
    </recommendedName>
</protein>
<evidence type="ECO:0008006" key="2">
    <source>
        <dbReference type="Google" id="ProtNLM"/>
    </source>
</evidence>
<gene>
    <name evidence="1" type="ORF">METZ01_LOCUS77977</name>
</gene>
<sequence>RMENRGIPANHISQLMGHKDNNMALDTYSAGMKIEHLVESINKLTYGDEIDSFIKETLKN</sequence>
<organism evidence="1">
    <name type="scientific">marine metagenome</name>
    <dbReference type="NCBI Taxonomy" id="408172"/>
    <lineage>
        <taxon>unclassified sequences</taxon>
        <taxon>metagenomes</taxon>
        <taxon>ecological metagenomes</taxon>
    </lineage>
</organism>
<accession>A0A381UEP1</accession>
<evidence type="ECO:0000313" key="1">
    <source>
        <dbReference type="EMBL" id="SVA25123.1"/>
    </source>
</evidence>
<proteinExistence type="predicted"/>
<dbReference type="AlphaFoldDB" id="A0A381UEP1"/>